<sequence>MSHFTKERFMHTKENCRTYPYIDPDVLVNRVANMSEIGKTEEGGVTRFVYTEEEERAKRLFQSWMEQAGLTVREDDVGNLYGRLEGTNPHLPAVLTGSHLDTVPNGGAFDGTLGCISSLMAIEAIINEQGRLTHPIELVVFVDEEGSRFGSGLLGSRMAMGEVTKEELFQLRDDYHTTAAEAMKRQGYSPNKLKQCWLDSEDVKAFIEVHIEQGKRLEQYNERIGIVNGIAGPSWLEIKLDGETDHAGNTPMNMRKDAVAGAAELISAIESIPREISSTAVATVGKVNFHPNGSNVIAGRAEMIVDVRDIEEENRDDMLQRMEKEAHRVAEKRELAVETHLQIRIQPVPVPEWIQQKMESSAKALDLPYMHMPSGAGHDAMIVGKYIPSGLLFVPSVHGKSHTPEEFTELKDCIDGVAMLRETLLSIGEEIQ</sequence>
<evidence type="ECO:0000256" key="1">
    <source>
        <dbReference type="ARBA" id="ARBA00006153"/>
    </source>
</evidence>
<dbReference type="EMBL" id="RBVX01000033">
    <property type="protein sequence ID" value="RSL30714.1"/>
    <property type="molecule type" value="Genomic_DNA"/>
</dbReference>
<dbReference type="GO" id="GO:0016813">
    <property type="term" value="F:hydrolase activity, acting on carbon-nitrogen (but not peptide) bonds, in linear amidines"/>
    <property type="evidence" value="ECO:0007669"/>
    <property type="project" value="InterPro"/>
</dbReference>
<dbReference type="CDD" id="cd03884">
    <property type="entry name" value="M20_bAS"/>
    <property type="match status" value="1"/>
</dbReference>
<dbReference type="NCBIfam" id="NF006771">
    <property type="entry name" value="PRK09290.1-5"/>
    <property type="match status" value="1"/>
</dbReference>
<dbReference type="InterPro" id="IPR002933">
    <property type="entry name" value="Peptidase_M20"/>
</dbReference>
<dbReference type="Gene3D" id="3.30.70.360">
    <property type="match status" value="1"/>
</dbReference>
<gene>
    <name evidence="5" type="ORF">D7Z54_24770</name>
</gene>
<proteinExistence type="inferred from homology"/>
<feature type="binding site" evidence="3">
    <location>
        <position position="110"/>
    </location>
    <ligand>
        <name>Zn(2+)</name>
        <dbReference type="ChEBI" id="CHEBI:29105"/>
        <label>1</label>
    </ligand>
</feature>
<comment type="similarity">
    <text evidence="1">Belongs to the peptidase M20 family.</text>
</comment>
<dbReference type="SUPFAM" id="SSF55031">
    <property type="entry name" value="Bacterial exopeptidase dimerisation domain"/>
    <property type="match status" value="1"/>
</dbReference>
<dbReference type="SUPFAM" id="SSF53187">
    <property type="entry name" value="Zn-dependent exopeptidases"/>
    <property type="match status" value="1"/>
</dbReference>
<dbReference type="OrthoDB" id="9808195at2"/>
<feature type="binding site" evidence="3">
    <location>
        <position position="210"/>
    </location>
    <ligand>
        <name>Zn(2+)</name>
        <dbReference type="ChEBI" id="CHEBI:29105"/>
        <label>1</label>
    </ligand>
</feature>
<comment type="cofactor">
    <cofactor evidence="3">
        <name>Zn(2+)</name>
        <dbReference type="ChEBI" id="CHEBI:29105"/>
    </cofactor>
    <text evidence="3">Binds 2 Zn(2+) ions per subunit.</text>
</comment>
<dbReference type="PIRSF" id="PIRSF001235">
    <property type="entry name" value="Amidase_carbamoylase"/>
    <property type="match status" value="1"/>
</dbReference>
<dbReference type="Gene3D" id="3.40.630.10">
    <property type="entry name" value="Zn peptidases"/>
    <property type="match status" value="1"/>
</dbReference>
<dbReference type="NCBIfam" id="TIGR01879">
    <property type="entry name" value="hydantase"/>
    <property type="match status" value="1"/>
</dbReference>
<comment type="caution">
    <text evidence="5">The sequence shown here is derived from an EMBL/GenBank/DDBJ whole genome shotgun (WGS) entry which is preliminary data.</text>
</comment>
<name>A0A428MX84_9BACI</name>
<feature type="binding site" evidence="3">
    <location>
        <position position="110"/>
    </location>
    <ligand>
        <name>Zn(2+)</name>
        <dbReference type="ChEBI" id="CHEBI:29105"/>
        <label>2</label>
    </ligand>
</feature>
<evidence type="ECO:0000259" key="4">
    <source>
        <dbReference type="Pfam" id="PF07687"/>
    </source>
</evidence>
<dbReference type="PANTHER" id="PTHR32494:SF5">
    <property type="entry name" value="ALLANTOATE AMIDOHYDROLASE"/>
    <property type="match status" value="1"/>
</dbReference>
<feature type="binding site" evidence="3">
    <location>
        <position position="99"/>
    </location>
    <ligand>
        <name>Zn(2+)</name>
        <dbReference type="ChEBI" id="CHEBI:29105"/>
        <label>1</label>
    </ligand>
</feature>
<evidence type="ECO:0000313" key="5">
    <source>
        <dbReference type="EMBL" id="RSL30714.1"/>
    </source>
</evidence>
<dbReference type="InterPro" id="IPR011650">
    <property type="entry name" value="Peptidase_M20_dimer"/>
</dbReference>
<evidence type="ECO:0000256" key="2">
    <source>
        <dbReference type="ARBA" id="ARBA00022801"/>
    </source>
</evidence>
<organism evidence="5 6">
    <name type="scientific">Salibacterium salarium</name>
    <dbReference type="NCBI Taxonomy" id="284579"/>
    <lineage>
        <taxon>Bacteria</taxon>
        <taxon>Bacillati</taxon>
        <taxon>Bacillota</taxon>
        <taxon>Bacilli</taxon>
        <taxon>Bacillales</taxon>
        <taxon>Bacillaceae</taxon>
    </lineage>
</organism>
<accession>A0A428MX84</accession>
<dbReference type="Pfam" id="PF01546">
    <property type="entry name" value="Peptidase_M20"/>
    <property type="match status" value="1"/>
</dbReference>
<dbReference type="GO" id="GO:0046872">
    <property type="term" value="F:metal ion binding"/>
    <property type="evidence" value="ECO:0007669"/>
    <property type="project" value="UniProtKB-KW"/>
</dbReference>
<dbReference type="Proteomes" id="UP000275076">
    <property type="component" value="Unassembled WGS sequence"/>
</dbReference>
<evidence type="ECO:0000256" key="3">
    <source>
        <dbReference type="PIRSR" id="PIRSR001235-1"/>
    </source>
</evidence>
<dbReference type="PANTHER" id="PTHR32494">
    <property type="entry name" value="ALLANTOATE DEIMINASE-RELATED"/>
    <property type="match status" value="1"/>
</dbReference>
<dbReference type="AlphaFoldDB" id="A0A428MX84"/>
<keyword evidence="3" id="KW-0862">Zinc</keyword>
<dbReference type="InterPro" id="IPR036264">
    <property type="entry name" value="Bact_exopeptidase_dim_dom"/>
</dbReference>
<keyword evidence="3" id="KW-0479">Metal-binding</keyword>
<dbReference type="Pfam" id="PF07687">
    <property type="entry name" value="M20_dimer"/>
    <property type="match status" value="1"/>
</dbReference>
<feature type="domain" description="Peptidase M20 dimerisation" evidence="4">
    <location>
        <begin position="231"/>
        <end position="332"/>
    </location>
</feature>
<feature type="binding site" evidence="3">
    <location>
        <position position="402"/>
    </location>
    <ligand>
        <name>Zn(2+)</name>
        <dbReference type="ChEBI" id="CHEBI:29105"/>
        <label>2</label>
    </ligand>
</feature>
<reference evidence="5 6" key="1">
    <citation type="submission" date="2018-10" db="EMBL/GenBank/DDBJ databases">
        <title>Draft genome sequence of Bacillus salarius IM0101, isolated from a hypersaline soil in Inner Mongolia, China.</title>
        <authorList>
            <person name="Yamprayoonswat W."/>
            <person name="Boonvisut S."/>
            <person name="Jumpathong W."/>
            <person name="Sittihan S."/>
            <person name="Ruangsuj P."/>
            <person name="Wanthongcharoen S."/>
            <person name="Thongpramul N."/>
            <person name="Pimmason S."/>
            <person name="Yu B."/>
            <person name="Yasawong M."/>
        </authorList>
    </citation>
    <scope>NUCLEOTIDE SEQUENCE [LARGE SCALE GENOMIC DNA]</scope>
    <source>
        <strain evidence="5 6">IM0101</strain>
    </source>
</reference>
<protein>
    <submittedName>
        <fullName evidence="5">Zn-dependent hydrolase</fullName>
    </submittedName>
</protein>
<keyword evidence="6" id="KW-1185">Reference proteome</keyword>
<dbReference type="RefSeq" id="WP_125560142.1">
    <property type="nucleotide sequence ID" value="NZ_RBVX01000033.1"/>
</dbReference>
<evidence type="ECO:0000313" key="6">
    <source>
        <dbReference type="Proteomes" id="UP000275076"/>
    </source>
</evidence>
<dbReference type="InterPro" id="IPR010158">
    <property type="entry name" value="Amidase_Cbmase"/>
</dbReference>
<keyword evidence="2 5" id="KW-0378">Hydrolase</keyword>
<feature type="binding site" evidence="3">
    <location>
        <position position="145"/>
    </location>
    <ligand>
        <name>Zn(2+)</name>
        <dbReference type="ChEBI" id="CHEBI:29105"/>
        <label>2</label>
    </ligand>
</feature>